<evidence type="ECO:0000313" key="2">
    <source>
        <dbReference type="EMBL" id="RCW39291.1"/>
    </source>
</evidence>
<keyword evidence="1" id="KW-0812">Transmembrane</keyword>
<keyword evidence="1" id="KW-1133">Transmembrane helix</keyword>
<reference evidence="2 3" key="1">
    <citation type="submission" date="2018-07" db="EMBL/GenBank/DDBJ databases">
        <title>Freshwater and sediment microbial communities from various areas in North America, analyzing microbe dynamics in response to fracking.</title>
        <authorList>
            <person name="Lamendella R."/>
        </authorList>
    </citation>
    <scope>NUCLEOTIDE SEQUENCE [LARGE SCALE GENOMIC DNA]</scope>
    <source>
        <strain evidence="2 3">160A</strain>
    </source>
</reference>
<dbReference type="RefSeq" id="WP_106152034.1">
    <property type="nucleotide sequence ID" value="NZ_PVTS01000003.1"/>
</dbReference>
<sequence length="344" mass="39989">MERITDIMMTHSAGDTLVLVALMVLVMIVLIVVVTLFLLLRQYFFRLQKARVLRKRQRFNDLLVDCLFSDSQGDLEICKLKGRSGGRILYQSMMFLMHNFSGELSGKIRELFYQLNLERYLERDLYSGKWWKISRGLRDSRTMLYDKSVEVARKHVDSPRLELRVEAQLTLMALKVNEPFEFLNRLKRPFSTWARIHLYHEMTRWEQKPDATSWLHNSNPGVMEFALRVMGLLNQKADVNEVAPLLRHKDSRLRAEVVRYAALVLEKGLWFNAARKFKAEDVKVRERLAQTAGMVPGVPFSLVMDWFNREKSTVVKIELARTLLVFGKTSGLSSEEMDALGKVA</sequence>
<dbReference type="AlphaFoldDB" id="A0A2T0XQV0"/>
<dbReference type="Proteomes" id="UP000252733">
    <property type="component" value="Unassembled WGS sequence"/>
</dbReference>
<feature type="transmembrane region" description="Helical" evidence="1">
    <location>
        <begin position="17"/>
        <end position="40"/>
    </location>
</feature>
<accession>A0A2T0XQV0</accession>
<keyword evidence="1" id="KW-0472">Membrane</keyword>
<comment type="caution">
    <text evidence="2">The sequence shown here is derived from an EMBL/GenBank/DDBJ whole genome shotgun (WGS) entry which is preliminary data.</text>
</comment>
<protein>
    <recommendedName>
        <fullName evidence="4">HEAT repeat protein</fullName>
    </recommendedName>
</protein>
<gene>
    <name evidence="2" type="ORF">DFO77_10159</name>
</gene>
<name>A0A2T0XQV0_9BACT</name>
<proteinExistence type="predicted"/>
<evidence type="ECO:0000256" key="1">
    <source>
        <dbReference type="SAM" id="Phobius"/>
    </source>
</evidence>
<dbReference type="EMBL" id="QPIZ01000001">
    <property type="protein sequence ID" value="RCW39291.1"/>
    <property type="molecule type" value="Genomic_DNA"/>
</dbReference>
<evidence type="ECO:0000313" key="3">
    <source>
        <dbReference type="Proteomes" id="UP000252733"/>
    </source>
</evidence>
<organism evidence="2 3">
    <name type="scientific">Marinilabilia salmonicolor</name>
    <dbReference type="NCBI Taxonomy" id="989"/>
    <lineage>
        <taxon>Bacteria</taxon>
        <taxon>Pseudomonadati</taxon>
        <taxon>Bacteroidota</taxon>
        <taxon>Bacteroidia</taxon>
        <taxon>Marinilabiliales</taxon>
        <taxon>Marinilabiliaceae</taxon>
        <taxon>Marinilabilia</taxon>
    </lineage>
</organism>
<evidence type="ECO:0008006" key="4">
    <source>
        <dbReference type="Google" id="ProtNLM"/>
    </source>
</evidence>
<keyword evidence="3" id="KW-1185">Reference proteome</keyword>
<dbReference type="OrthoDB" id="1454284at2"/>